<organism evidence="2 4">
    <name type="scientific">Archangium gephyra</name>
    <dbReference type="NCBI Taxonomy" id="48"/>
    <lineage>
        <taxon>Bacteria</taxon>
        <taxon>Pseudomonadati</taxon>
        <taxon>Myxococcota</taxon>
        <taxon>Myxococcia</taxon>
        <taxon>Myxococcales</taxon>
        <taxon>Cystobacterineae</taxon>
        <taxon>Archangiaceae</taxon>
        <taxon>Archangium</taxon>
    </lineage>
</organism>
<evidence type="ECO:0000313" key="4">
    <source>
        <dbReference type="Proteomes" id="UP000035579"/>
    </source>
</evidence>
<dbReference type="EMBL" id="CP011509">
    <property type="protein sequence ID" value="AKI98754.1"/>
    <property type="molecule type" value="Genomic_DNA"/>
</dbReference>
<dbReference type="Proteomes" id="UP000035579">
    <property type="component" value="Chromosome"/>
</dbReference>
<keyword evidence="1" id="KW-0732">Signal</keyword>
<evidence type="ECO:0000256" key="1">
    <source>
        <dbReference type="SAM" id="SignalP"/>
    </source>
</evidence>
<dbReference type="AlphaFoldDB" id="A0AAC8TAB0"/>
<feature type="chain" id="PRO_5042153777" description="Lipoprotein" evidence="1">
    <location>
        <begin position="22"/>
        <end position="177"/>
    </location>
</feature>
<name>A0AAC8TAB0_9BACT</name>
<dbReference type="Proteomes" id="UP000256345">
    <property type="component" value="Unassembled WGS sequence"/>
</dbReference>
<protein>
    <recommendedName>
        <fullName evidence="6">Lipoprotein</fullName>
    </recommendedName>
</protein>
<reference evidence="2 4" key="1">
    <citation type="submission" date="2015-05" db="EMBL/GenBank/DDBJ databases">
        <title>Genome assembly of Archangium gephyra DSM 2261.</title>
        <authorList>
            <person name="Sharma G."/>
            <person name="Subramanian S."/>
        </authorList>
    </citation>
    <scope>NUCLEOTIDE SEQUENCE [LARGE SCALE GENOMIC DNA]</scope>
    <source>
        <strain evidence="2 4">DSM 2261</strain>
    </source>
</reference>
<dbReference type="RefSeq" id="WP_147332924.1">
    <property type="nucleotide sequence ID" value="NZ_CP011509.1"/>
</dbReference>
<keyword evidence="5" id="KW-1185">Reference proteome</keyword>
<proteinExistence type="predicted"/>
<reference evidence="3 5" key="2">
    <citation type="submission" date="2018-08" db="EMBL/GenBank/DDBJ databases">
        <title>Genomic Encyclopedia of Archaeal and Bacterial Type Strains, Phase II (KMG-II): from individual species to whole genera.</title>
        <authorList>
            <person name="Goeker M."/>
        </authorList>
    </citation>
    <scope>NUCLEOTIDE SEQUENCE [LARGE SCALE GENOMIC DNA]</scope>
    <source>
        <strain evidence="3 5">DSM 2261</strain>
    </source>
</reference>
<evidence type="ECO:0008006" key="6">
    <source>
        <dbReference type="Google" id="ProtNLM"/>
    </source>
</evidence>
<feature type="signal peptide" evidence="1">
    <location>
        <begin position="1"/>
        <end position="21"/>
    </location>
</feature>
<gene>
    <name evidence="2" type="ORF">AA314_00381</name>
    <name evidence="3" type="ORF">ATI61_106143</name>
</gene>
<dbReference type="PROSITE" id="PS51257">
    <property type="entry name" value="PROKAR_LIPOPROTEIN"/>
    <property type="match status" value="1"/>
</dbReference>
<evidence type="ECO:0000313" key="2">
    <source>
        <dbReference type="EMBL" id="AKI98754.1"/>
    </source>
</evidence>
<dbReference type="EMBL" id="QUMU01000006">
    <property type="protein sequence ID" value="REG30674.1"/>
    <property type="molecule type" value="Genomic_DNA"/>
</dbReference>
<evidence type="ECO:0000313" key="3">
    <source>
        <dbReference type="EMBL" id="REG30674.1"/>
    </source>
</evidence>
<dbReference type="KEGG" id="age:AA314_00381"/>
<accession>A0AAC8TAB0</accession>
<sequence>MRAVRHAWCAIAAAFLVSACAHNTRTRPEKGEPAAIDEELYAAAVRGTLQHFGRDDREPTLYCVTLPGGTSLPFLARFTHEPFLVAGPDSCKWDGGAVVPASSSAEIVSDGRPTGARVTPTRATFLHVEEVRWVSPTRAQADTSIVYGNLGANGLTLTLERQDGQWKVVNAEDTWIS</sequence>
<evidence type="ECO:0000313" key="5">
    <source>
        <dbReference type="Proteomes" id="UP000256345"/>
    </source>
</evidence>